<keyword evidence="3" id="KW-1185">Reference proteome</keyword>
<dbReference type="PANTHER" id="PTHR46609">
    <property type="entry name" value="EXONUCLEASE, PHAGE-TYPE/RECB, C-TERMINAL DOMAIN-CONTAINING PROTEIN"/>
    <property type="match status" value="1"/>
</dbReference>
<evidence type="ECO:0000313" key="2">
    <source>
        <dbReference type="EMBL" id="CAG2228680.1"/>
    </source>
</evidence>
<dbReference type="InterPro" id="IPR011604">
    <property type="entry name" value="PDDEXK-like_dom_sf"/>
</dbReference>
<protein>
    <recommendedName>
        <fullName evidence="1">YqaJ viral recombinase domain-containing protein</fullName>
    </recommendedName>
</protein>
<gene>
    <name evidence="2" type="ORF">MEDL_41515</name>
</gene>
<accession>A0A8S3T5E8</accession>
<dbReference type="EMBL" id="CAJPWZ010001999">
    <property type="protein sequence ID" value="CAG2228680.1"/>
    <property type="molecule type" value="Genomic_DNA"/>
</dbReference>
<comment type="caution">
    <text evidence="2">The sequence shown here is derived from an EMBL/GenBank/DDBJ whole genome shotgun (WGS) entry which is preliminary data.</text>
</comment>
<dbReference type="InterPro" id="IPR051703">
    <property type="entry name" value="NF-kappa-B_Signaling_Reg"/>
</dbReference>
<reference evidence="2" key="1">
    <citation type="submission" date="2021-03" db="EMBL/GenBank/DDBJ databases">
        <authorList>
            <person name="Bekaert M."/>
        </authorList>
    </citation>
    <scope>NUCLEOTIDE SEQUENCE</scope>
</reference>
<dbReference type="SUPFAM" id="SSF52980">
    <property type="entry name" value="Restriction endonuclease-like"/>
    <property type="match status" value="1"/>
</dbReference>
<dbReference type="Pfam" id="PF09588">
    <property type="entry name" value="YqaJ"/>
    <property type="match status" value="1"/>
</dbReference>
<proteinExistence type="predicted"/>
<dbReference type="Gene3D" id="3.90.320.10">
    <property type="match status" value="1"/>
</dbReference>
<dbReference type="PANTHER" id="PTHR46609:SF8">
    <property type="entry name" value="YQAJ VIRAL RECOMBINASE DOMAIN-CONTAINING PROTEIN"/>
    <property type="match status" value="1"/>
</dbReference>
<sequence>MYLIYAPIMEEIPKVYQQIVNRILSSVGIIEINMKSLEHLNDNMSDSDSDVPALVPSSDEEDDVKVIKTNDECVDIWLSKNVKFLEKQEHNIHIFSLGPFIMGLETFISKPWMFCLSDAKLLIDKVYREKTEYSKLTDEEWANLDILDVVTKLVVKKMRRRKFLVNTLNMIDKIEEFNRGDGIDVKHSIQTATRYNHIIDFVWDKALTLPQLRDKHQKVKFAALYVCKLCKKIQVKESDISYLNSLKGYPISYLAHNTPVMQDTSYGPFPLGSALSTQADFYSEREIVPVETVCGDLVFPKENGQSVLSEKYNTLIDTISNDEVNIIEEQTREQAQCEKWFKEREKRITASNFHRIVKRKAAINDKFILSIMKPKPFTSKATSYGRNNELKARNLYVQTAGHHVHDCGFVVNPRYPFIGATPDAKICDNGVTGIMEIKCPFSQRDNLITDAMQGADFCLELSENGPKLKISHDYFIQVQGQLLVTGSQFCDFVVYTKKDIHIERIYPDKAVMQNILNKLADFYFDHVHL</sequence>
<dbReference type="Proteomes" id="UP000683360">
    <property type="component" value="Unassembled WGS sequence"/>
</dbReference>
<dbReference type="GO" id="GO:0006281">
    <property type="term" value="P:DNA repair"/>
    <property type="evidence" value="ECO:0007669"/>
    <property type="project" value="UniProtKB-ARBA"/>
</dbReference>
<dbReference type="InterPro" id="IPR011335">
    <property type="entry name" value="Restrct_endonuc-II-like"/>
</dbReference>
<evidence type="ECO:0000313" key="3">
    <source>
        <dbReference type="Proteomes" id="UP000683360"/>
    </source>
</evidence>
<dbReference type="OrthoDB" id="6158042at2759"/>
<organism evidence="2 3">
    <name type="scientific">Mytilus edulis</name>
    <name type="common">Blue mussel</name>
    <dbReference type="NCBI Taxonomy" id="6550"/>
    <lineage>
        <taxon>Eukaryota</taxon>
        <taxon>Metazoa</taxon>
        <taxon>Spiralia</taxon>
        <taxon>Lophotrochozoa</taxon>
        <taxon>Mollusca</taxon>
        <taxon>Bivalvia</taxon>
        <taxon>Autobranchia</taxon>
        <taxon>Pteriomorphia</taxon>
        <taxon>Mytilida</taxon>
        <taxon>Mytiloidea</taxon>
        <taxon>Mytilidae</taxon>
        <taxon>Mytilinae</taxon>
        <taxon>Mytilus</taxon>
    </lineage>
</organism>
<feature type="domain" description="YqaJ viral recombinase" evidence="1">
    <location>
        <begin position="339"/>
        <end position="487"/>
    </location>
</feature>
<dbReference type="InterPro" id="IPR019080">
    <property type="entry name" value="YqaJ_viral_recombinase"/>
</dbReference>
<dbReference type="CDD" id="cd22343">
    <property type="entry name" value="PDDEXK_lambda_exonuclease-like"/>
    <property type="match status" value="1"/>
</dbReference>
<evidence type="ECO:0000259" key="1">
    <source>
        <dbReference type="Pfam" id="PF09588"/>
    </source>
</evidence>
<name>A0A8S3T5E8_MYTED</name>
<dbReference type="AlphaFoldDB" id="A0A8S3T5E8"/>